<dbReference type="RefSeq" id="WP_207668021.1">
    <property type="nucleotide sequence ID" value="NZ_SNXO01000061.1"/>
</dbReference>
<dbReference type="Proteomes" id="UP000295500">
    <property type="component" value="Unassembled WGS sequence"/>
</dbReference>
<dbReference type="EMBL" id="SNXO01000061">
    <property type="protein sequence ID" value="TDP45909.1"/>
    <property type="molecule type" value="Genomic_DNA"/>
</dbReference>
<keyword evidence="2" id="KW-1185">Reference proteome</keyword>
<keyword evidence="1" id="KW-0378">Hydrolase</keyword>
<proteinExistence type="predicted"/>
<organism evidence="1 2">
    <name type="scientific">Aminicella lysinilytica</name>
    <dbReference type="NCBI Taxonomy" id="433323"/>
    <lineage>
        <taxon>Bacteria</taxon>
        <taxon>Bacillati</taxon>
        <taxon>Bacillota</taxon>
        <taxon>Clostridia</taxon>
        <taxon>Peptostreptococcales</taxon>
        <taxon>Anaerovoracaceae</taxon>
        <taxon>Aminicella</taxon>
    </lineage>
</organism>
<evidence type="ECO:0000313" key="2">
    <source>
        <dbReference type="Proteomes" id="UP000295500"/>
    </source>
</evidence>
<dbReference type="Gene3D" id="3.75.10.10">
    <property type="entry name" value="L-arginine/glycine Amidinotransferase, Chain A"/>
    <property type="match status" value="1"/>
</dbReference>
<accession>A0A4R6PWM7</accession>
<comment type="caution">
    <text evidence="1">The sequence shown here is derived from an EMBL/GenBank/DDBJ whole genome shotgun (WGS) entry which is preliminary data.</text>
</comment>
<reference evidence="1 2" key="1">
    <citation type="submission" date="2019-03" db="EMBL/GenBank/DDBJ databases">
        <title>Genomic Encyclopedia of Type Strains, Phase IV (KMG-IV): sequencing the most valuable type-strain genomes for metagenomic binning, comparative biology and taxonomic classification.</title>
        <authorList>
            <person name="Goeker M."/>
        </authorList>
    </citation>
    <scope>NUCLEOTIDE SEQUENCE [LARGE SCALE GENOMIC DNA]</scope>
    <source>
        <strain evidence="1 2">DSM 28287</strain>
    </source>
</reference>
<dbReference type="SUPFAM" id="SSF55909">
    <property type="entry name" value="Pentein"/>
    <property type="match status" value="1"/>
</dbReference>
<dbReference type="PANTHER" id="PTHR47271:SF2">
    <property type="entry name" value="ARGININE DEIMINASE"/>
    <property type="match status" value="1"/>
</dbReference>
<evidence type="ECO:0000313" key="1">
    <source>
        <dbReference type="EMBL" id="TDP45909.1"/>
    </source>
</evidence>
<dbReference type="Pfam" id="PF19420">
    <property type="entry name" value="DDAH_eukar"/>
    <property type="match status" value="1"/>
</dbReference>
<protein>
    <submittedName>
        <fullName evidence="1">N-dimethylarginine dimethylaminohydrolase</fullName>
    </submittedName>
</protein>
<dbReference type="GO" id="GO:0019546">
    <property type="term" value="P:L-arginine deiminase pathway"/>
    <property type="evidence" value="ECO:0007669"/>
    <property type="project" value="TreeGrafter"/>
</dbReference>
<dbReference type="AlphaFoldDB" id="A0A4R6PWM7"/>
<dbReference type="GO" id="GO:0016990">
    <property type="term" value="F:arginine deiminase activity"/>
    <property type="evidence" value="ECO:0007669"/>
    <property type="project" value="TreeGrafter"/>
</dbReference>
<sequence>MENNFMKDIDALPGERWFPKETTIANDMKELWGDWGVSSEVDTLRDVIMRRPGKEIENFDWNAARFKAPINPDKFRTQHDNLAQVYKTHGVNVHYIEKQREDRPNALFCRDLLLMTPEGAIVTRPAMEARRGEERYMAQALADIGVPIIRTVCGDATFEGAMGLWIDRHTIVLATGVRTNRSGYEMVEYELRRMGVSEIIHMQIPYGHAHIDGLLNMASNDVAMIHASQVPYDVCDALKKKGIKLLECPSRIEAKETLAINFVAIEPGLIVMPEGNPRSQELLENNGIKVITVDYSEVLKGYGAMHCCTAFLKRG</sequence>
<name>A0A4R6PWM7_9FIRM</name>
<dbReference type="PANTHER" id="PTHR47271">
    <property type="entry name" value="ARGININE DEIMINASE"/>
    <property type="match status" value="1"/>
</dbReference>
<gene>
    <name evidence="1" type="ORF">EV211_1613</name>
</gene>